<feature type="domain" description="Putative DNA-binding" evidence="1">
    <location>
        <begin position="7"/>
        <end position="92"/>
    </location>
</feature>
<dbReference type="Proteomes" id="UP000432727">
    <property type="component" value="Unassembled WGS sequence"/>
</dbReference>
<sequence length="256" mass="27612">MSTLAERQAEIMASLLDEDRPLPANLGRRHEAGLQIYRNNYRTALVEALRSTFERTERLVGEASFARAAAHHLITTPPSSWTLDLAGCGFADTCADLFPHDREVAELAWLEWAMHLSFVARDSSPTNLAGFAQATAEFGPADWEGLVLRFAPGIDLRTVHHDLKALWSSLNEGEGEADIVPLDTPATVIVWREAERPVFLAVTQAEGDALASMIAGASYGQACAAMAEALGQEQAVETAGAMLGRWLGEGLVEGLA</sequence>
<dbReference type="OrthoDB" id="343356at2"/>
<evidence type="ECO:0000259" key="1">
    <source>
        <dbReference type="Pfam" id="PF09836"/>
    </source>
</evidence>
<keyword evidence="3" id="KW-1185">Reference proteome</keyword>
<comment type="caution">
    <text evidence="2">The sequence shown here is derived from an EMBL/GenBank/DDBJ whole genome shotgun (WGS) entry which is preliminary data.</text>
</comment>
<organism evidence="2 3">
    <name type="scientific">Qipengyuania aquimaris</name>
    <dbReference type="NCBI Taxonomy" id="255984"/>
    <lineage>
        <taxon>Bacteria</taxon>
        <taxon>Pseudomonadati</taxon>
        <taxon>Pseudomonadota</taxon>
        <taxon>Alphaproteobacteria</taxon>
        <taxon>Sphingomonadales</taxon>
        <taxon>Erythrobacteraceae</taxon>
        <taxon>Qipengyuania</taxon>
    </lineage>
</organism>
<dbReference type="Pfam" id="PF09836">
    <property type="entry name" value="DUF2063"/>
    <property type="match status" value="1"/>
</dbReference>
<reference evidence="2 3" key="1">
    <citation type="submission" date="2019-12" db="EMBL/GenBank/DDBJ databases">
        <title>Genomic-based taxomic classification of the family Erythrobacteraceae.</title>
        <authorList>
            <person name="Xu L."/>
        </authorList>
    </citation>
    <scope>NUCLEOTIDE SEQUENCE [LARGE SCALE GENOMIC DNA]</scope>
    <source>
        <strain evidence="2 3">JCM 12189</strain>
    </source>
</reference>
<evidence type="ECO:0000313" key="2">
    <source>
        <dbReference type="EMBL" id="MXO97220.1"/>
    </source>
</evidence>
<accession>A0A6I4TPX2</accession>
<dbReference type="AlphaFoldDB" id="A0A6I4TPX2"/>
<dbReference type="InterPro" id="IPR018640">
    <property type="entry name" value="DUF2063"/>
</dbReference>
<name>A0A6I4TPX2_9SPHN</name>
<dbReference type="EMBL" id="WTYI01000001">
    <property type="protein sequence ID" value="MXO97220.1"/>
    <property type="molecule type" value="Genomic_DNA"/>
</dbReference>
<dbReference type="RefSeq" id="WP_160596189.1">
    <property type="nucleotide sequence ID" value="NZ_WTYI01000001.1"/>
</dbReference>
<evidence type="ECO:0000313" key="3">
    <source>
        <dbReference type="Proteomes" id="UP000432727"/>
    </source>
</evidence>
<proteinExistence type="predicted"/>
<gene>
    <name evidence="2" type="ORF">GRI34_12405</name>
</gene>
<protein>
    <recommendedName>
        <fullName evidence="1">Putative DNA-binding domain-containing protein</fullName>
    </recommendedName>
</protein>